<evidence type="ECO:0000259" key="1">
    <source>
        <dbReference type="Pfam" id="PF00535"/>
    </source>
</evidence>
<accession>A0ABS8ASY0</accession>
<dbReference type="CDD" id="cd04179">
    <property type="entry name" value="DPM_DPG-synthase_like"/>
    <property type="match status" value="1"/>
</dbReference>
<evidence type="ECO:0000313" key="3">
    <source>
        <dbReference type="Proteomes" id="UP001165296"/>
    </source>
</evidence>
<dbReference type="PANTHER" id="PTHR48090">
    <property type="entry name" value="UNDECAPRENYL-PHOSPHATE 4-DEOXY-4-FORMAMIDO-L-ARABINOSE TRANSFERASE-RELATED"/>
    <property type="match status" value="1"/>
</dbReference>
<dbReference type="Proteomes" id="UP001165296">
    <property type="component" value="Unassembled WGS sequence"/>
</dbReference>
<evidence type="ECO:0000313" key="2">
    <source>
        <dbReference type="EMBL" id="MCB2408519.1"/>
    </source>
</evidence>
<comment type="caution">
    <text evidence="2">The sequence shown here is derived from an EMBL/GenBank/DDBJ whole genome shotgun (WGS) entry which is preliminary data.</text>
</comment>
<dbReference type="RefSeq" id="WP_226175636.1">
    <property type="nucleotide sequence ID" value="NZ_JAJADR010000002.1"/>
</dbReference>
<gene>
    <name evidence="2" type="ORF">LGH74_11070</name>
</gene>
<dbReference type="SUPFAM" id="SSF53448">
    <property type="entry name" value="Nucleotide-diphospho-sugar transferases"/>
    <property type="match status" value="1"/>
</dbReference>
<feature type="domain" description="Glycosyltransferase 2-like" evidence="1">
    <location>
        <begin position="20"/>
        <end position="188"/>
    </location>
</feature>
<dbReference type="EMBL" id="JAJADR010000002">
    <property type="protein sequence ID" value="MCB2408519.1"/>
    <property type="molecule type" value="Genomic_DNA"/>
</dbReference>
<name>A0ABS8ASY0_9BACT</name>
<dbReference type="PANTHER" id="PTHR48090:SF7">
    <property type="entry name" value="RFBJ PROTEIN"/>
    <property type="match status" value="1"/>
</dbReference>
<dbReference type="InterPro" id="IPR050256">
    <property type="entry name" value="Glycosyltransferase_2"/>
</dbReference>
<keyword evidence="3" id="KW-1185">Reference proteome</keyword>
<protein>
    <submittedName>
        <fullName evidence="2">Glycosyltransferase family 2 protein</fullName>
    </submittedName>
</protein>
<dbReference type="Pfam" id="PF00535">
    <property type="entry name" value="Glycos_transf_2"/>
    <property type="match status" value="1"/>
</dbReference>
<dbReference type="Gene3D" id="3.90.550.10">
    <property type="entry name" value="Spore Coat Polysaccharide Biosynthesis Protein SpsA, Chain A"/>
    <property type="match status" value="1"/>
</dbReference>
<dbReference type="InterPro" id="IPR001173">
    <property type="entry name" value="Glyco_trans_2-like"/>
</dbReference>
<proteinExistence type="predicted"/>
<dbReference type="InterPro" id="IPR029044">
    <property type="entry name" value="Nucleotide-diphossugar_trans"/>
</dbReference>
<reference evidence="2" key="1">
    <citation type="submission" date="2021-10" db="EMBL/GenBank/DDBJ databases">
        <authorList>
            <person name="Dean J.D."/>
            <person name="Kim M.K."/>
            <person name="Newey C.N."/>
            <person name="Stoker T.S."/>
            <person name="Thompson D.W."/>
            <person name="Grose J.H."/>
        </authorList>
    </citation>
    <scope>NUCLEOTIDE SEQUENCE</scope>
    <source>
        <strain evidence="2">BT178</strain>
    </source>
</reference>
<organism evidence="2 3">
    <name type="scientific">Hymenobacter lucidus</name>
    <dbReference type="NCBI Taxonomy" id="2880930"/>
    <lineage>
        <taxon>Bacteria</taxon>
        <taxon>Pseudomonadati</taxon>
        <taxon>Bacteroidota</taxon>
        <taxon>Cytophagia</taxon>
        <taxon>Cytophagales</taxon>
        <taxon>Hymenobacteraceae</taxon>
        <taxon>Hymenobacter</taxon>
    </lineage>
</organism>
<sequence length="254" mass="28806">MISAPTSPSSGIQFPPRTLSIVIPAYNEGSTIHLILDKLKAVQLLGGMQKEVIIVNDYSRDNTEEAIERYIAANPDLPIRYLKHAVNQGKGAALHTGIREATGDYVIIQDADLEYDPEEFNVLLNPVLRGFADVVYGSRFMGGNPHRILFFWHSIGNYWLTMLSNMCTNLNLTDMETCYKLFRRDIIQGLRLEENRFGFEPEVTAKVARVPNVRIYEVGISYYGRTYAEGKKIGWRDGFRAIYCILKYGLLATQ</sequence>